<sequence length="164" mass="18981">MIQKIEILSDQWAKRVLDLQLLSYTIEAKLIGFDEIPPLKDTIQTIQQSGETFYSYFVNDMLVGGISYERENQTLHICRMFVHPDYFRRGIASLLINFVSDLEDDAVERTVTTATKNTPAIHLYKRHSFKEIKEIEVAKGVYITKLMKQHLLREGKQNGDSKAK</sequence>
<feature type="domain" description="N-acetyltransferase" evidence="1">
    <location>
        <begin position="3"/>
        <end position="148"/>
    </location>
</feature>
<dbReference type="SUPFAM" id="SSF55729">
    <property type="entry name" value="Acyl-CoA N-acyltransferases (Nat)"/>
    <property type="match status" value="1"/>
</dbReference>
<organism evidence="2 3">
    <name type="scientific">[Anoxybacillus] calidus</name>
    <dbReference type="NCBI Taxonomy" id="575178"/>
    <lineage>
        <taxon>Bacteria</taxon>
        <taxon>Bacillati</taxon>
        <taxon>Bacillota</taxon>
        <taxon>Bacilli</taxon>
        <taxon>Bacillales</taxon>
        <taxon>Anoxybacillaceae</taxon>
        <taxon>Paranoxybacillus</taxon>
    </lineage>
</organism>
<keyword evidence="3" id="KW-1185">Reference proteome</keyword>
<dbReference type="AlphaFoldDB" id="A0A7V9YXN6"/>
<accession>A0A7V9YXN6</accession>
<keyword evidence="2" id="KW-0689">Ribosomal protein</keyword>
<keyword evidence="2" id="KW-0687">Ribonucleoprotein</keyword>
<dbReference type="PROSITE" id="PS51186">
    <property type="entry name" value="GNAT"/>
    <property type="match status" value="1"/>
</dbReference>
<dbReference type="CDD" id="cd04301">
    <property type="entry name" value="NAT_SF"/>
    <property type="match status" value="1"/>
</dbReference>
<name>A0A7V9YXN6_9BACL</name>
<protein>
    <submittedName>
        <fullName evidence="2">Ribosomal protein S18 acetylase RimI-like enzyme</fullName>
    </submittedName>
</protein>
<dbReference type="Proteomes" id="UP000580891">
    <property type="component" value="Unassembled WGS sequence"/>
</dbReference>
<dbReference type="GO" id="GO:0005840">
    <property type="term" value="C:ribosome"/>
    <property type="evidence" value="ECO:0007669"/>
    <property type="project" value="UniProtKB-KW"/>
</dbReference>
<dbReference type="InterPro" id="IPR016181">
    <property type="entry name" value="Acyl_CoA_acyltransferase"/>
</dbReference>
<reference evidence="2 3" key="1">
    <citation type="submission" date="2020-07" db="EMBL/GenBank/DDBJ databases">
        <title>Genomic Encyclopedia of Type Strains, Phase IV (KMG-IV): sequencing the most valuable type-strain genomes for metagenomic binning, comparative biology and taxonomic classification.</title>
        <authorList>
            <person name="Goeker M."/>
        </authorList>
    </citation>
    <scope>NUCLEOTIDE SEQUENCE [LARGE SCALE GENOMIC DNA]</scope>
    <source>
        <strain evidence="2 3">DSM 25220</strain>
    </source>
</reference>
<evidence type="ECO:0000313" key="2">
    <source>
        <dbReference type="EMBL" id="MBA2870334.1"/>
    </source>
</evidence>
<dbReference type="GO" id="GO:0016747">
    <property type="term" value="F:acyltransferase activity, transferring groups other than amino-acyl groups"/>
    <property type="evidence" value="ECO:0007669"/>
    <property type="project" value="InterPro"/>
</dbReference>
<dbReference type="EMBL" id="JACDUU010000001">
    <property type="protein sequence ID" value="MBA2870334.1"/>
    <property type="molecule type" value="Genomic_DNA"/>
</dbReference>
<proteinExistence type="predicted"/>
<comment type="caution">
    <text evidence="2">The sequence shown here is derived from an EMBL/GenBank/DDBJ whole genome shotgun (WGS) entry which is preliminary data.</text>
</comment>
<gene>
    <name evidence="2" type="ORF">HNQ85_000592</name>
</gene>
<evidence type="ECO:0000259" key="1">
    <source>
        <dbReference type="PROSITE" id="PS51186"/>
    </source>
</evidence>
<dbReference type="RefSeq" id="WP_181536023.1">
    <property type="nucleotide sequence ID" value="NZ_JACDUU010000001.1"/>
</dbReference>
<dbReference type="Gene3D" id="3.40.630.30">
    <property type="match status" value="1"/>
</dbReference>
<dbReference type="Pfam" id="PF13673">
    <property type="entry name" value="Acetyltransf_10"/>
    <property type="match status" value="1"/>
</dbReference>
<evidence type="ECO:0000313" key="3">
    <source>
        <dbReference type="Proteomes" id="UP000580891"/>
    </source>
</evidence>
<dbReference type="InterPro" id="IPR000182">
    <property type="entry name" value="GNAT_dom"/>
</dbReference>